<organism evidence="1 2">
    <name type="scientific">Actinomycetospora endophytica</name>
    <dbReference type="NCBI Taxonomy" id="2291215"/>
    <lineage>
        <taxon>Bacteria</taxon>
        <taxon>Bacillati</taxon>
        <taxon>Actinomycetota</taxon>
        <taxon>Actinomycetes</taxon>
        <taxon>Pseudonocardiales</taxon>
        <taxon>Pseudonocardiaceae</taxon>
        <taxon>Actinomycetospora</taxon>
    </lineage>
</organism>
<evidence type="ECO:0000313" key="2">
    <source>
        <dbReference type="Proteomes" id="UP001199469"/>
    </source>
</evidence>
<dbReference type="RefSeq" id="WP_230739808.1">
    <property type="nucleotide sequence ID" value="NZ_JAJNDB010000009.1"/>
</dbReference>
<gene>
    <name evidence="1" type="ORF">LQ327_30000</name>
</gene>
<dbReference type="EMBL" id="JAJNDB010000009">
    <property type="protein sequence ID" value="MCD2197612.1"/>
    <property type="molecule type" value="Genomic_DNA"/>
</dbReference>
<accession>A0ABS8PH59</accession>
<evidence type="ECO:0000313" key="1">
    <source>
        <dbReference type="EMBL" id="MCD2197612.1"/>
    </source>
</evidence>
<proteinExistence type="predicted"/>
<dbReference type="Proteomes" id="UP001199469">
    <property type="component" value="Unassembled WGS sequence"/>
</dbReference>
<sequence length="95" mass="10928">MFGFRWLNRGIADAERRRTATHTSGDRVVWRGLMMEGRVLVYSGTYVADGPGPYVTIRHDGAPSDARVRPERLWRESDYLALVESHRAVRPTRWG</sequence>
<comment type="caution">
    <text evidence="1">The sequence shown here is derived from an EMBL/GenBank/DDBJ whole genome shotgun (WGS) entry which is preliminary data.</text>
</comment>
<keyword evidence="2" id="KW-1185">Reference proteome</keyword>
<protein>
    <submittedName>
        <fullName evidence="1">Uncharacterized protein</fullName>
    </submittedName>
</protein>
<name>A0ABS8PH59_9PSEU</name>
<reference evidence="1 2" key="1">
    <citation type="submission" date="2021-11" db="EMBL/GenBank/DDBJ databases">
        <title>Draft genome sequence of Actinomycetospora sp. SF1 isolated from the rhizosphere soil.</title>
        <authorList>
            <person name="Duangmal K."/>
            <person name="Chantavorakit T."/>
        </authorList>
    </citation>
    <scope>NUCLEOTIDE SEQUENCE [LARGE SCALE GENOMIC DNA]</scope>
    <source>
        <strain evidence="1 2">TBRC 5722</strain>
    </source>
</reference>